<feature type="compositionally biased region" description="Acidic residues" evidence="1">
    <location>
        <begin position="72"/>
        <end position="86"/>
    </location>
</feature>
<feature type="region of interest" description="Disordered" evidence="1">
    <location>
        <begin position="1"/>
        <end position="32"/>
    </location>
</feature>
<reference evidence="2 3" key="1">
    <citation type="journal article" date="2019" name="Nat. Ecol. Evol.">
        <title>Megaphylogeny resolves global patterns of mushroom evolution.</title>
        <authorList>
            <person name="Varga T."/>
            <person name="Krizsan K."/>
            <person name="Foldi C."/>
            <person name="Dima B."/>
            <person name="Sanchez-Garcia M."/>
            <person name="Sanchez-Ramirez S."/>
            <person name="Szollosi G.J."/>
            <person name="Szarkandi J.G."/>
            <person name="Papp V."/>
            <person name="Albert L."/>
            <person name="Andreopoulos W."/>
            <person name="Angelini C."/>
            <person name="Antonin V."/>
            <person name="Barry K.W."/>
            <person name="Bougher N.L."/>
            <person name="Buchanan P."/>
            <person name="Buyck B."/>
            <person name="Bense V."/>
            <person name="Catcheside P."/>
            <person name="Chovatia M."/>
            <person name="Cooper J."/>
            <person name="Damon W."/>
            <person name="Desjardin D."/>
            <person name="Finy P."/>
            <person name="Geml J."/>
            <person name="Haridas S."/>
            <person name="Hughes K."/>
            <person name="Justo A."/>
            <person name="Karasinski D."/>
            <person name="Kautmanova I."/>
            <person name="Kiss B."/>
            <person name="Kocsube S."/>
            <person name="Kotiranta H."/>
            <person name="LaButti K.M."/>
            <person name="Lechner B.E."/>
            <person name="Liimatainen K."/>
            <person name="Lipzen A."/>
            <person name="Lukacs Z."/>
            <person name="Mihaltcheva S."/>
            <person name="Morgado L.N."/>
            <person name="Niskanen T."/>
            <person name="Noordeloos M.E."/>
            <person name="Ohm R.A."/>
            <person name="Ortiz-Santana B."/>
            <person name="Ovrebo C."/>
            <person name="Racz N."/>
            <person name="Riley R."/>
            <person name="Savchenko A."/>
            <person name="Shiryaev A."/>
            <person name="Soop K."/>
            <person name="Spirin V."/>
            <person name="Szebenyi C."/>
            <person name="Tomsovsky M."/>
            <person name="Tulloss R.E."/>
            <person name="Uehling J."/>
            <person name="Grigoriev I.V."/>
            <person name="Vagvolgyi C."/>
            <person name="Papp T."/>
            <person name="Martin F.M."/>
            <person name="Miettinen O."/>
            <person name="Hibbett D.S."/>
            <person name="Nagy L.G."/>
        </authorList>
    </citation>
    <scope>NUCLEOTIDE SEQUENCE [LARGE SCALE GENOMIC DNA]</scope>
    <source>
        <strain evidence="2 3">CBS 121175</strain>
    </source>
</reference>
<feature type="compositionally biased region" description="Low complexity" evidence="1">
    <location>
        <begin position="525"/>
        <end position="549"/>
    </location>
</feature>
<feature type="compositionally biased region" description="Polar residues" evidence="1">
    <location>
        <begin position="187"/>
        <end position="208"/>
    </location>
</feature>
<evidence type="ECO:0000313" key="2">
    <source>
        <dbReference type="EMBL" id="TFK20434.1"/>
    </source>
</evidence>
<feature type="compositionally biased region" description="Polar residues" evidence="1">
    <location>
        <begin position="218"/>
        <end position="233"/>
    </location>
</feature>
<feature type="region of interest" description="Disordered" evidence="1">
    <location>
        <begin position="173"/>
        <end position="242"/>
    </location>
</feature>
<feature type="region of interest" description="Disordered" evidence="1">
    <location>
        <begin position="63"/>
        <end position="99"/>
    </location>
</feature>
<feature type="compositionally biased region" description="Low complexity" evidence="1">
    <location>
        <begin position="484"/>
        <end position="516"/>
    </location>
</feature>
<feature type="region of interest" description="Disordered" evidence="1">
    <location>
        <begin position="478"/>
        <end position="559"/>
    </location>
</feature>
<sequence>MGQYLSTDSSAAVDKAIIDPDPPTSTPASPQGLTPMCVVCNTRPAFQNYPTCGRTCRDKLKSMQQRRGANLDSDDDDDDDDDDSDSDDGKRGGARRTQKSRTLVPGMCLVCQTRPQYAKPNGQGMYPTCGLRCNAELDNYYMKTNSTPTKPSRVKTAPASPLTPAMMAALSLGKGTSSRRAPGGTPAPSSHRSSRAFSTPSGLPTAQVNFKLPGSKGKQPTSSHTLGRATSTRSLRDPRGRDETSLPYILKLDEDDDNFIRVAKHFIDDWLPESADSPPPRIREILQIVQDDELKNLFDNYRSNLRDTFDSNVSVSKRWIALRRCCMNNFFAIDSSSATGSSRRASKGGSNANQIRLAGGACNFNTRSTGQLQCNLCDILNENDYDSLRDDTVPGLNFVPTCGSSRMAQQYAETITDSKPAGSASSSKRRPIKAFILTKVVSAEEQSMDAKALGKAISRGRVLPHFVQYKLSKEEIDNAAGNGTASTPTTPVPAPGKDSSSSSASAPASPLLTPAAGSGGGGIGTNSTKSSRSTSTSSTSTSSTSTSTSKILQGPLLVSPSDAISPRFLVILA</sequence>
<evidence type="ECO:0000256" key="1">
    <source>
        <dbReference type="SAM" id="MobiDB-lite"/>
    </source>
</evidence>
<protein>
    <submittedName>
        <fullName evidence="2">Uncharacterized protein</fullName>
    </submittedName>
</protein>
<keyword evidence="3" id="KW-1185">Reference proteome</keyword>
<gene>
    <name evidence="2" type="ORF">FA15DRAFT_673464</name>
</gene>
<dbReference type="EMBL" id="ML210300">
    <property type="protein sequence ID" value="TFK20434.1"/>
    <property type="molecule type" value="Genomic_DNA"/>
</dbReference>
<dbReference type="Proteomes" id="UP000307440">
    <property type="component" value="Unassembled WGS sequence"/>
</dbReference>
<dbReference type="AlphaFoldDB" id="A0A5C3KJW3"/>
<accession>A0A5C3KJW3</accession>
<proteinExistence type="predicted"/>
<organism evidence="2 3">
    <name type="scientific">Coprinopsis marcescibilis</name>
    <name type="common">Agaric fungus</name>
    <name type="synonym">Psathyrella marcescibilis</name>
    <dbReference type="NCBI Taxonomy" id="230819"/>
    <lineage>
        <taxon>Eukaryota</taxon>
        <taxon>Fungi</taxon>
        <taxon>Dikarya</taxon>
        <taxon>Basidiomycota</taxon>
        <taxon>Agaricomycotina</taxon>
        <taxon>Agaricomycetes</taxon>
        <taxon>Agaricomycetidae</taxon>
        <taxon>Agaricales</taxon>
        <taxon>Agaricineae</taxon>
        <taxon>Psathyrellaceae</taxon>
        <taxon>Coprinopsis</taxon>
    </lineage>
</organism>
<evidence type="ECO:0000313" key="3">
    <source>
        <dbReference type="Proteomes" id="UP000307440"/>
    </source>
</evidence>
<name>A0A5C3KJW3_COPMA</name>
<feature type="compositionally biased region" description="Polar residues" evidence="1">
    <location>
        <begin position="1"/>
        <end position="10"/>
    </location>
</feature>